<organism evidence="2 3">
    <name type="scientific">Phyllobacterium myrsinacearum</name>
    <dbReference type="NCBI Taxonomy" id="28101"/>
    <lineage>
        <taxon>Bacteria</taxon>
        <taxon>Pseudomonadati</taxon>
        <taxon>Pseudomonadota</taxon>
        <taxon>Alphaproteobacteria</taxon>
        <taxon>Hyphomicrobiales</taxon>
        <taxon>Phyllobacteriaceae</taxon>
        <taxon>Phyllobacterium</taxon>
    </lineage>
</organism>
<keyword evidence="3" id="KW-1185">Reference proteome</keyword>
<evidence type="ECO:0008006" key="4">
    <source>
        <dbReference type="Google" id="ProtNLM"/>
    </source>
</evidence>
<dbReference type="OrthoDB" id="8121697at2"/>
<gene>
    <name evidence="2" type="ORF">C5750_19100</name>
</gene>
<feature type="region of interest" description="Disordered" evidence="1">
    <location>
        <begin position="1"/>
        <end position="20"/>
    </location>
</feature>
<evidence type="ECO:0000256" key="1">
    <source>
        <dbReference type="SAM" id="MobiDB-lite"/>
    </source>
</evidence>
<sequence>MGSPLIRKGPVSGKRENSSIKGSGTTFVLMHWRLMEMLSFTHVTIKSPRTGRVIVVRNVRDALSMLTQYWSRRRGEKHGIACEACRRALDEKSSAEDARAAFLAAAREAGIDVSERTGSQLGTTLAASTDQPGKPANTI</sequence>
<dbReference type="EMBL" id="PVBT01000006">
    <property type="protein sequence ID" value="PRD50959.1"/>
    <property type="molecule type" value="Genomic_DNA"/>
</dbReference>
<accession>A0A2S9JDM1</accession>
<dbReference type="Gene3D" id="6.10.250.730">
    <property type="match status" value="1"/>
</dbReference>
<evidence type="ECO:0000313" key="2">
    <source>
        <dbReference type="EMBL" id="PRD50959.1"/>
    </source>
</evidence>
<reference evidence="2 3" key="1">
    <citation type="submission" date="2018-02" db="EMBL/GenBank/DDBJ databases">
        <title>The draft genome of Phyllobacterium myrsinacearum DSM5892.</title>
        <authorList>
            <person name="Li L."/>
            <person name="Liu L."/>
            <person name="Zhang X."/>
            <person name="Wang T."/>
        </authorList>
    </citation>
    <scope>NUCLEOTIDE SEQUENCE [LARGE SCALE GENOMIC DNA]</scope>
    <source>
        <strain evidence="2 3">DSM 5892</strain>
    </source>
</reference>
<proteinExistence type="predicted"/>
<dbReference type="Pfam" id="PF06169">
    <property type="entry name" value="DUF982"/>
    <property type="match status" value="1"/>
</dbReference>
<evidence type="ECO:0000313" key="3">
    <source>
        <dbReference type="Proteomes" id="UP000238563"/>
    </source>
</evidence>
<dbReference type="Proteomes" id="UP000238563">
    <property type="component" value="Unassembled WGS sequence"/>
</dbReference>
<comment type="caution">
    <text evidence="2">The sequence shown here is derived from an EMBL/GenBank/DDBJ whole genome shotgun (WGS) entry which is preliminary data.</text>
</comment>
<dbReference type="InterPro" id="IPR010385">
    <property type="entry name" value="DUF982"/>
</dbReference>
<protein>
    <recommendedName>
        <fullName evidence="4">DUF982 domain-containing protein</fullName>
    </recommendedName>
</protein>
<name>A0A2S9JDM1_9HYPH</name>
<dbReference type="AlphaFoldDB" id="A0A2S9JDM1"/>